<organism evidence="4 5">
    <name type="scientific">Thiohalospira halophila DSM 15071</name>
    <dbReference type="NCBI Taxonomy" id="1123397"/>
    <lineage>
        <taxon>Bacteria</taxon>
        <taxon>Pseudomonadati</taxon>
        <taxon>Pseudomonadota</taxon>
        <taxon>Gammaproteobacteria</taxon>
        <taxon>Thiohalospirales</taxon>
        <taxon>Thiohalospiraceae</taxon>
        <taxon>Thiohalospira</taxon>
    </lineage>
</organism>
<keyword evidence="5" id="KW-1185">Reference proteome</keyword>
<dbReference type="InterPro" id="IPR046342">
    <property type="entry name" value="CBS_dom_sf"/>
</dbReference>
<dbReference type="Gene3D" id="3.10.580.10">
    <property type="entry name" value="CBS-domain"/>
    <property type="match status" value="1"/>
</dbReference>
<keyword evidence="1" id="KW-0677">Repeat</keyword>
<evidence type="ECO:0000313" key="4">
    <source>
        <dbReference type="EMBL" id="SFD81605.1"/>
    </source>
</evidence>
<dbReference type="CDD" id="cd04640">
    <property type="entry name" value="CBS_pair_proteobact"/>
    <property type="match status" value="1"/>
</dbReference>
<feature type="domain" description="CBS" evidence="3">
    <location>
        <begin position="43"/>
        <end position="111"/>
    </location>
</feature>
<gene>
    <name evidence="4" type="ORF">SAMN05660831_02367</name>
</gene>
<dbReference type="InterPro" id="IPR000644">
    <property type="entry name" value="CBS_dom"/>
</dbReference>
<dbReference type="PANTHER" id="PTHR13780">
    <property type="entry name" value="AMP-ACTIVATED PROTEIN KINASE, GAMMA REGULATORY SUBUNIT"/>
    <property type="match status" value="1"/>
</dbReference>
<evidence type="ECO:0000259" key="3">
    <source>
        <dbReference type="PROSITE" id="PS51371"/>
    </source>
</evidence>
<name>A0A1I1VFP3_9GAMM</name>
<dbReference type="AlphaFoldDB" id="A0A1I1VFP3"/>
<dbReference type="EMBL" id="FOMJ01000009">
    <property type="protein sequence ID" value="SFD81605.1"/>
    <property type="molecule type" value="Genomic_DNA"/>
</dbReference>
<dbReference type="SMART" id="SM00116">
    <property type="entry name" value="CBS"/>
    <property type="match status" value="2"/>
</dbReference>
<dbReference type="InterPro" id="IPR050511">
    <property type="entry name" value="AMPK_gamma/SDS23_families"/>
</dbReference>
<evidence type="ECO:0000313" key="5">
    <source>
        <dbReference type="Proteomes" id="UP000198611"/>
    </source>
</evidence>
<dbReference type="Proteomes" id="UP000198611">
    <property type="component" value="Unassembled WGS sequence"/>
</dbReference>
<sequence length="202" mass="21933">MVRRDRSFAALNTIGLPPEVSFRRPERPVMQPVTLEDGATKIMTDLDRVAALTTYPDASLHEAEQRMISGGVRLLLVTDAEEQVVGVITATDILGEKPVTFLQRYGGKREELRVADVMTPHADLQALRLHDVEHGRVGDVVATLRQAGRQHALVVDDSQGAPRIRGIISSTQIARQLGHPVEGDGRAHSFAELEAALVAAPA</sequence>
<dbReference type="RefSeq" id="WP_159433083.1">
    <property type="nucleotide sequence ID" value="NZ_FOMJ01000009.1"/>
</dbReference>
<dbReference type="STRING" id="1123397.SAMN05660831_02367"/>
<protein>
    <submittedName>
        <fullName evidence="4">CBS domain-containing protein</fullName>
    </submittedName>
</protein>
<dbReference type="Pfam" id="PF00571">
    <property type="entry name" value="CBS"/>
    <property type="match status" value="1"/>
</dbReference>
<evidence type="ECO:0000256" key="1">
    <source>
        <dbReference type="ARBA" id="ARBA00022737"/>
    </source>
</evidence>
<proteinExistence type="predicted"/>
<keyword evidence="2" id="KW-0129">CBS domain</keyword>
<reference evidence="4 5" key="1">
    <citation type="submission" date="2016-10" db="EMBL/GenBank/DDBJ databases">
        <authorList>
            <person name="de Groot N.N."/>
        </authorList>
    </citation>
    <scope>NUCLEOTIDE SEQUENCE [LARGE SCALE GENOMIC DNA]</scope>
    <source>
        <strain evidence="4 5">HL3</strain>
    </source>
</reference>
<dbReference type="PROSITE" id="PS51371">
    <property type="entry name" value="CBS"/>
    <property type="match status" value="2"/>
</dbReference>
<dbReference type="OrthoDB" id="5295117at2"/>
<dbReference type="SUPFAM" id="SSF54631">
    <property type="entry name" value="CBS-domain pair"/>
    <property type="match status" value="1"/>
</dbReference>
<feature type="domain" description="CBS" evidence="3">
    <location>
        <begin position="118"/>
        <end position="183"/>
    </location>
</feature>
<accession>A0A1I1VFP3</accession>
<evidence type="ECO:0000256" key="2">
    <source>
        <dbReference type="PROSITE-ProRule" id="PRU00703"/>
    </source>
</evidence>